<evidence type="ECO:0000256" key="1">
    <source>
        <dbReference type="ARBA" id="ARBA00022723"/>
    </source>
</evidence>
<protein>
    <recommendedName>
        <fullName evidence="3">Sulfatase N-terminal domain-containing protein</fullName>
    </recommendedName>
</protein>
<dbReference type="HOGENOM" id="CLU_006332_14_0_9"/>
<evidence type="ECO:0000259" key="3">
    <source>
        <dbReference type="Pfam" id="PF00884"/>
    </source>
</evidence>
<gene>
    <name evidence="4" type="ORF">HMPREF9473_04750</name>
</gene>
<dbReference type="Pfam" id="PF00884">
    <property type="entry name" value="Sulfatase"/>
    <property type="match status" value="1"/>
</dbReference>
<sequence length="504" mass="59157">MRVIMVMYDSLNRNMLEPYGGGLAATPNFNRLAERSVTFDNCYAGSLPCMPARRELHTGRYNFMHRSWGPLEPFDDSMPEILNHHGIHSHLATDHYHYFEDGGATYHTRYRTWEGFRGQEGDAWKGVVNYREQLPAYENRCDGVDDSWEHNWVPQDLINRTYMGEERLQPQSQTFDAGKEFIETNHEADQWFLQIETFDPHEPFFSQERFQKLMPHHYEGAIYDWPDYRKVDDKDTPEIIRHLRCEYAALLAMCDEKLGEILDLMDRYDMWKDTMLIVNTDHGFLLSEHGQWAKCHCPFYNEVARIPLFIWDPVSQERGKHVKSLVQTIDLPATILKQFDIERPEHMEGIPLQGVIKEDKPVREAALFGIFGGQMNCTDGRYVYMKSPVCREQEIYQYTLMPTRHGGRRAFIPPEELGEMTLAEGFSFTKGLPLMKIPCRQLPAQAEYETMLFDLEQDPCQERPCQDEKARMRMEVLMKSRMIENECPEELLIRYGFQDGDVKI</sequence>
<dbReference type="GO" id="GO:0046872">
    <property type="term" value="F:metal ion binding"/>
    <property type="evidence" value="ECO:0007669"/>
    <property type="project" value="UniProtKB-KW"/>
</dbReference>
<dbReference type="Proteomes" id="UP000005384">
    <property type="component" value="Unassembled WGS sequence"/>
</dbReference>
<evidence type="ECO:0000256" key="2">
    <source>
        <dbReference type="ARBA" id="ARBA00022801"/>
    </source>
</evidence>
<dbReference type="Gene3D" id="3.40.720.10">
    <property type="entry name" value="Alkaline Phosphatase, subunit A"/>
    <property type="match status" value="1"/>
</dbReference>
<evidence type="ECO:0000313" key="4">
    <source>
        <dbReference type="EMBL" id="EHI57641.1"/>
    </source>
</evidence>
<dbReference type="CDD" id="cd16148">
    <property type="entry name" value="sulfatase_like"/>
    <property type="match status" value="1"/>
</dbReference>
<proteinExistence type="predicted"/>
<dbReference type="GO" id="GO:0008484">
    <property type="term" value="F:sulfuric ester hydrolase activity"/>
    <property type="evidence" value="ECO:0007669"/>
    <property type="project" value="TreeGrafter"/>
</dbReference>
<dbReference type="RefSeq" id="WP_006782738.1">
    <property type="nucleotide sequence ID" value="NZ_CP040506.1"/>
</dbReference>
<dbReference type="PATRIC" id="fig|742737.3.peg.4737"/>
<keyword evidence="2" id="KW-0378">Hydrolase</keyword>
<evidence type="ECO:0000313" key="5">
    <source>
        <dbReference type="Proteomes" id="UP000005384"/>
    </source>
</evidence>
<accession>G5IMM2</accession>
<dbReference type="InterPro" id="IPR000917">
    <property type="entry name" value="Sulfatase_N"/>
</dbReference>
<organism evidence="4 5">
    <name type="scientific">Hungatella hathewayi WAL-18680</name>
    <dbReference type="NCBI Taxonomy" id="742737"/>
    <lineage>
        <taxon>Bacteria</taxon>
        <taxon>Bacillati</taxon>
        <taxon>Bacillota</taxon>
        <taxon>Clostridia</taxon>
        <taxon>Lachnospirales</taxon>
        <taxon>Lachnospiraceae</taxon>
        <taxon>Hungatella</taxon>
    </lineage>
</organism>
<dbReference type="SUPFAM" id="SSF53649">
    <property type="entry name" value="Alkaline phosphatase-like"/>
    <property type="match status" value="1"/>
</dbReference>
<dbReference type="OrthoDB" id="279611at2"/>
<keyword evidence="5" id="KW-1185">Reference proteome</keyword>
<dbReference type="InterPro" id="IPR017850">
    <property type="entry name" value="Alkaline_phosphatase_core_sf"/>
</dbReference>
<reference evidence="4 5" key="1">
    <citation type="submission" date="2011-08" db="EMBL/GenBank/DDBJ databases">
        <title>The Genome Sequence of Clostridium hathewayi WAL-18680.</title>
        <authorList>
            <consortium name="The Broad Institute Genome Sequencing Platform"/>
            <person name="Earl A."/>
            <person name="Ward D."/>
            <person name="Feldgarden M."/>
            <person name="Gevers D."/>
            <person name="Finegold S.M."/>
            <person name="Summanen P.H."/>
            <person name="Molitoris D.R."/>
            <person name="Song M."/>
            <person name="Daigneault M."/>
            <person name="Allen-Vercoe E."/>
            <person name="Young S.K."/>
            <person name="Zeng Q."/>
            <person name="Gargeya S."/>
            <person name="Fitzgerald M."/>
            <person name="Haas B."/>
            <person name="Abouelleil A."/>
            <person name="Alvarado L."/>
            <person name="Arachchi H.M."/>
            <person name="Berlin A."/>
            <person name="Brown A."/>
            <person name="Chapman S.B."/>
            <person name="Chen Z."/>
            <person name="Dunbar C."/>
            <person name="Freedman E."/>
            <person name="Gearin G."/>
            <person name="Gellesch M."/>
            <person name="Goldberg J."/>
            <person name="Griggs A."/>
            <person name="Gujja S."/>
            <person name="Heiman D."/>
            <person name="Howarth C."/>
            <person name="Larson L."/>
            <person name="Lui A."/>
            <person name="MacDonald P.J.P."/>
            <person name="Montmayeur A."/>
            <person name="Murphy C."/>
            <person name="Neiman D."/>
            <person name="Pearson M."/>
            <person name="Priest M."/>
            <person name="Roberts A."/>
            <person name="Saif S."/>
            <person name="Shea T."/>
            <person name="Shenoy N."/>
            <person name="Sisk P."/>
            <person name="Stolte C."/>
            <person name="Sykes S."/>
            <person name="Wortman J."/>
            <person name="Nusbaum C."/>
            <person name="Birren B."/>
        </authorList>
    </citation>
    <scope>NUCLEOTIDE SEQUENCE [LARGE SCALE GENOMIC DNA]</scope>
    <source>
        <strain evidence="4 5">WAL-18680</strain>
    </source>
</reference>
<dbReference type="GO" id="GO:0005737">
    <property type="term" value="C:cytoplasm"/>
    <property type="evidence" value="ECO:0007669"/>
    <property type="project" value="TreeGrafter"/>
</dbReference>
<dbReference type="EMBL" id="ADLN01000120">
    <property type="protein sequence ID" value="EHI57641.1"/>
    <property type="molecule type" value="Genomic_DNA"/>
</dbReference>
<dbReference type="PANTHER" id="PTHR45953">
    <property type="entry name" value="IDURONATE 2-SULFATASE"/>
    <property type="match status" value="1"/>
</dbReference>
<comment type="caution">
    <text evidence="4">The sequence shown here is derived from an EMBL/GenBank/DDBJ whole genome shotgun (WGS) entry which is preliminary data.</text>
</comment>
<keyword evidence="1" id="KW-0479">Metal-binding</keyword>
<feature type="domain" description="Sulfatase N-terminal" evidence="3">
    <location>
        <begin position="3"/>
        <end position="341"/>
    </location>
</feature>
<dbReference type="AlphaFoldDB" id="G5IMM2"/>
<name>G5IMM2_9FIRM</name>
<dbReference type="PANTHER" id="PTHR45953:SF1">
    <property type="entry name" value="IDURONATE 2-SULFATASE"/>
    <property type="match status" value="1"/>
</dbReference>